<evidence type="ECO:0000256" key="5">
    <source>
        <dbReference type="ARBA" id="ARBA00022679"/>
    </source>
</evidence>
<keyword evidence="10" id="KW-0175">Coiled coil</keyword>
<name>H5U2L6_9ACTN</name>
<dbReference type="PROSITE" id="PS50885">
    <property type="entry name" value="HAMP"/>
    <property type="match status" value="1"/>
</dbReference>
<keyword evidence="5" id="KW-0808">Transferase</keyword>
<dbReference type="Pfam" id="PF00512">
    <property type="entry name" value="HisKA"/>
    <property type="match status" value="1"/>
</dbReference>
<keyword evidence="7 14" id="KW-0418">Kinase</keyword>
<evidence type="ECO:0000256" key="10">
    <source>
        <dbReference type="SAM" id="Coils"/>
    </source>
</evidence>
<keyword evidence="8 11" id="KW-1133">Transmembrane helix</keyword>
<dbReference type="SUPFAM" id="SSF55874">
    <property type="entry name" value="ATPase domain of HSP90 chaperone/DNA topoisomerase II/histidine kinase"/>
    <property type="match status" value="1"/>
</dbReference>
<keyword evidence="15" id="KW-1185">Reference proteome</keyword>
<dbReference type="GO" id="GO:0000155">
    <property type="term" value="F:phosphorelay sensor kinase activity"/>
    <property type="evidence" value="ECO:0007669"/>
    <property type="project" value="InterPro"/>
</dbReference>
<evidence type="ECO:0000256" key="8">
    <source>
        <dbReference type="ARBA" id="ARBA00022989"/>
    </source>
</evidence>
<dbReference type="PANTHER" id="PTHR43711:SF1">
    <property type="entry name" value="HISTIDINE KINASE 1"/>
    <property type="match status" value="1"/>
</dbReference>
<evidence type="ECO:0000256" key="2">
    <source>
        <dbReference type="ARBA" id="ARBA00004236"/>
    </source>
</evidence>
<dbReference type="InterPro" id="IPR003594">
    <property type="entry name" value="HATPase_dom"/>
</dbReference>
<dbReference type="Pfam" id="PF02518">
    <property type="entry name" value="HATPase_c"/>
    <property type="match status" value="1"/>
</dbReference>
<dbReference type="Proteomes" id="UP000005845">
    <property type="component" value="Unassembled WGS sequence"/>
</dbReference>
<dbReference type="InterPro" id="IPR003660">
    <property type="entry name" value="HAMP_dom"/>
</dbReference>
<dbReference type="RefSeq" id="WP_005206935.1">
    <property type="nucleotide sequence ID" value="NZ_BAFC01000083.1"/>
</dbReference>
<comment type="caution">
    <text evidence="14">The sequence shown here is derived from an EMBL/GenBank/DDBJ whole genome shotgun (WGS) entry which is preliminary data.</text>
</comment>
<evidence type="ECO:0000313" key="15">
    <source>
        <dbReference type="Proteomes" id="UP000005845"/>
    </source>
</evidence>
<dbReference type="InterPro" id="IPR003661">
    <property type="entry name" value="HisK_dim/P_dom"/>
</dbReference>
<keyword evidence="4" id="KW-0597">Phosphoprotein</keyword>
<comment type="subcellular location">
    <subcellularLocation>
        <location evidence="2">Cell membrane</location>
    </subcellularLocation>
</comment>
<dbReference type="EMBL" id="BAFC01000083">
    <property type="protein sequence ID" value="GAB39974.1"/>
    <property type="molecule type" value="Genomic_DNA"/>
</dbReference>
<dbReference type="eggNOG" id="COG2205">
    <property type="taxonomic scope" value="Bacteria"/>
</dbReference>
<dbReference type="SMART" id="SM00387">
    <property type="entry name" value="HATPase_c"/>
    <property type="match status" value="1"/>
</dbReference>
<evidence type="ECO:0000256" key="11">
    <source>
        <dbReference type="SAM" id="Phobius"/>
    </source>
</evidence>
<dbReference type="PROSITE" id="PS50109">
    <property type="entry name" value="HIS_KIN"/>
    <property type="match status" value="1"/>
</dbReference>
<keyword evidence="9" id="KW-0902">Two-component regulatory system</keyword>
<evidence type="ECO:0000259" key="13">
    <source>
        <dbReference type="PROSITE" id="PS50885"/>
    </source>
</evidence>
<evidence type="ECO:0000256" key="9">
    <source>
        <dbReference type="ARBA" id="ARBA00023012"/>
    </source>
</evidence>
<feature type="transmembrane region" description="Helical" evidence="11">
    <location>
        <begin position="6"/>
        <end position="29"/>
    </location>
</feature>
<dbReference type="PANTHER" id="PTHR43711">
    <property type="entry name" value="TWO-COMPONENT HISTIDINE KINASE"/>
    <property type="match status" value="1"/>
</dbReference>
<dbReference type="Gene3D" id="1.10.287.130">
    <property type="match status" value="1"/>
</dbReference>
<dbReference type="CDD" id="cd00075">
    <property type="entry name" value="HATPase"/>
    <property type="match status" value="1"/>
</dbReference>
<organism evidence="14 15">
    <name type="scientific">Gordonia sputi NBRC 100414</name>
    <dbReference type="NCBI Taxonomy" id="1089453"/>
    <lineage>
        <taxon>Bacteria</taxon>
        <taxon>Bacillati</taxon>
        <taxon>Actinomycetota</taxon>
        <taxon>Actinomycetes</taxon>
        <taxon>Mycobacteriales</taxon>
        <taxon>Gordoniaceae</taxon>
        <taxon>Gordonia</taxon>
    </lineage>
</organism>
<evidence type="ECO:0000256" key="4">
    <source>
        <dbReference type="ARBA" id="ARBA00022553"/>
    </source>
</evidence>
<feature type="domain" description="Histidine kinase" evidence="12">
    <location>
        <begin position="160"/>
        <end position="378"/>
    </location>
</feature>
<dbReference type="InterPro" id="IPR004358">
    <property type="entry name" value="Sig_transdc_His_kin-like_C"/>
</dbReference>
<evidence type="ECO:0000256" key="1">
    <source>
        <dbReference type="ARBA" id="ARBA00000085"/>
    </source>
</evidence>
<dbReference type="SUPFAM" id="SSF47384">
    <property type="entry name" value="Homodimeric domain of signal transducing histidine kinase"/>
    <property type="match status" value="1"/>
</dbReference>
<dbReference type="PRINTS" id="PR00344">
    <property type="entry name" value="BCTRLSENSOR"/>
</dbReference>
<evidence type="ECO:0000256" key="3">
    <source>
        <dbReference type="ARBA" id="ARBA00012438"/>
    </source>
</evidence>
<dbReference type="InterPro" id="IPR050736">
    <property type="entry name" value="Sensor_HK_Regulatory"/>
</dbReference>
<dbReference type="CDD" id="cd00082">
    <property type="entry name" value="HisKA"/>
    <property type="match status" value="1"/>
</dbReference>
<protein>
    <recommendedName>
        <fullName evidence="3">histidine kinase</fullName>
        <ecNumber evidence="3">2.7.13.3</ecNumber>
    </recommendedName>
</protein>
<evidence type="ECO:0000313" key="14">
    <source>
        <dbReference type="EMBL" id="GAB39974.1"/>
    </source>
</evidence>
<sequence length="380" mass="39958">MLGPYEVLLIAGTTFAATALVTILTVLVLRLTPHRGIALRCAVVLAGSLVSIVVSTLAVAAEMYLSGHDVVVLAYVIGISALMSMIAGWAVTGRAIRSPVEALVADARRVGDGDVVTASLTGWREFDEVSAELAETSRRLADARAQIAELDAARRQFFAWISHDLRTPLAGMRAMAEALEDGTAAEPGLYIATIRTKVDTINKMVDDLFQLSKLQTGSLELCCEPVVLRDLVSDAVADVQAIATGRGIRIVDDGIDGHVVWADPREITRAIGNLLSNAVRHAPDESTITVRAVEGDATLVLSVVDQGEGVSSEDLGSIFDIGWRADTARTSDRVDTATTGAGLGLAIVRGIVEAHGGSIRAQRTAAGFQLDLELPTAAAG</sequence>
<comment type="catalytic activity">
    <reaction evidence="1">
        <text>ATP + protein L-histidine = ADP + protein N-phospho-L-histidine.</text>
        <dbReference type="EC" id="2.7.13.3"/>
    </reaction>
</comment>
<dbReference type="InterPro" id="IPR036890">
    <property type="entry name" value="HATPase_C_sf"/>
</dbReference>
<evidence type="ECO:0000256" key="7">
    <source>
        <dbReference type="ARBA" id="ARBA00022777"/>
    </source>
</evidence>
<feature type="domain" description="HAMP" evidence="13">
    <location>
        <begin position="94"/>
        <end position="145"/>
    </location>
</feature>
<dbReference type="GO" id="GO:0005886">
    <property type="term" value="C:plasma membrane"/>
    <property type="evidence" value="ECO:0007669"/>
    <property type="project" value="UniProtKB-SubCell"/>
</dbReference>
<dbReference type="AlphaFoldDB" id="H5U2L6"/>
<accession>H5U2L6</accession>
<feature type="transmembrane region" description="Helical" evidence="11">
    <location>
        <begin position="41"/>
        <end position="60"/>
    </location>
</feature>
<reference evidence="14 15" key="1">
    <citation type="submission" date="2012-02" db="EMBL/GenBank/DDBJ databases">
        <title>Whole genome shotgun sequence of Gordonia sputi NBRC 100414.</title>
        <authorList>
            <person name="Yoshida I."/>
            <person name="Hosoyama A."/>
            <person name="Tsuchikane K."/>
            <person name="Katsumata H."/>
            <person name="Yamazaki S."/>
            <person name="Fujita N."/>
        </authorList>
    </citation>
    <scope>NUCLEOTIDE SEQUENCE [LARGE SCALE GENOMIC DNA]</scope>
    <source>
        <strain evidence="14 15">NBRC 100414</strain>
    </source>
</reference>
<feature type="coiled-coil region" evidence="10">
    <location>
        <begin position="126"/>
        <end position="153"/>
    </location>
</feature>
<proteinExistence type="predicted"/>
<dbReference type="Gene3D" id="3.30.565.10">
    <property type="entry name" value="Histidine kinase-like ATPase, C-terminal domain"/>
    <property type="match status" value="1"/>
</dbReference>
<keyword evidence="6 11" id="KW-0812">Transmembrane</keyword>
<gene>
    <name evidence="14" type="ORF">GOSPT_085_00920</name>
</gene>
<dbReference type="InterPro" id="IPR036097">
    <property type="entry name" value="HisK_dim/P_sf"/>
</dbReference>
<evidence type="ECO:0000256" key="6">
    <source>
        <dbReference type="ARBA" id="ARBA00022692"/>
    </source>
</evidence>
<dbReference type="InterPro" id="IPR005467">
    <property type="entry name" value="His_kinase_dom"/>
</dbReference>
<dbReference type="SMART" id="SM00388">
    <property type="entry name" value="HisKA"/>
    <property type="match status" value="1"/>
</dbReference>
<keyword evidence="11" id="KW-0472">Membrane</keyword>
<feature type="transmembrane region" description="Helical" evidence="11">
    <location>
        <begin position="72"/>
        <end position="91"/>
    </location>
</feature>
<evidence type="ECO:0000259" key="12">
    <source>
        <dbReference type="PROSITE" id="PS50109"/>
    </source>
</evidence>
<dbReference type="EC" id="2.7.13.3" evidence="3"/>